<gene>
    <name evidence="1" type="ORF">Gferi_22890</name>
</gene>
<dbReference type="EMBL" id="CP017269">
    <property type="protein sequence ID" value="AOT72134.1"/>
    <property type="molecule type" value="Genomic_DNA"/>
</dbReference>
<reference evidence="1 2" key="1">
    <citation type="submission" date="2016-09" db="EMBL/GenBank/DDBJ databases">
        <title>Genomic analysis reveals versatility of anaerobic energy metabolism of Geosporobacter ferrireducens IRF9 of phylum Firmicutes.</title>
        <authorList>
            <person name="Kim S.-J."/>
        </authorList>
    </citation>
    <scope>NUCLEOTIDE SEQUENCE [LARGE SCALE GENOMIC DNA]</scope>
    <source>
        <strain evidence="1 2">IRF9</strain>
    </source>
</reference>
<keyword evidence="2" id="KW-1185">Reference proteome</keyword>
<sequence>MKCLFWADILPEGYLLNKYEAGARLLDNTRLVGTTYDHPLMVCIGRSQIAPTQIPVYLWAAQCASSPTLL</sequence>
<dbReference type="KEGG" id="gfe:Gferi_22890"/>
<dbReference type="RefSeq" id="WP_069980449.1">
    <property type="nucleotide sequence ID" value="NZ_CP017269.1"/>
</dbReference>
<evidence type="ECO:0000313" key="1">
    <source>
        <dbReference type="EMBL" id="AOT72134.1"/>
    </source>
</evidence>
<dbReference type="AlphaFoldDB" id="A0A1D8GMK5"/>
<organism evidence="1 2">
    <name type="scientific">Geosporobacter ferrireducens</name>
    <dbReference type="NCBI Taxonomy" id="1424294"/>
    <lineage>
        <taxon>Bacteria</taxon>
        <taxon>Bacillati</taxon>
        <taxon>Bacillota</taxon>
        <taxon>Clostridia</taxon>
        <taxon>Peptostreptococcales</taxon>
        <taxon>Thermotaleaceae</taxon>
        <taxon>Geosporobacter</taxon>
    </lineage>
</organism>
<proteinExistence type="predicted"/>
<name>A0A1D8GMK5_9FIRM</name>
<evidence type="ECO:0000313" key="2">
    <source>
        <dbReference type="Proteomes" id="UP000095743"/>
    </source>
</evidence>
<dbReference type="Proteomes" id="UP000095743">
    <property type="component" value="Chromosome"/>
</dbReference>
<protein>
    <submittedName>
        <fullName evidence="1">Uncharacterized protein</fullName>
    </submittedName>
</protein>
<accession>A0A1D8GMK5</accession>